<dbReference type="GO" id="GO:0030424">
    <property type="term" value="C:axon"/>
    <property type="evidence" value="ECO:0007669"/>
    <property type="project" value="TreeGrafter"/>
</dbReference>
<dbReference type="GO" id="GO:0000149">
    <property type="term" value="F:SNARE binding"/>
    <property type="evidence" value="ECO:0007669"/>
    <property type="project" value="TreeGrafter"/>
</dbReference>
<name>A0A183CMW2_GLOPA</name>
<evidence type="ECO:0000313" key="3">
    <source>
        <dbReference type="WBParaSite" id="GPLIN_001421900"/>
    </source>
</evidence>
<organism evidence="2 3">
    <name type="scientific">Globodera pallida</name>
    <name type="common">Potato cyst nematode worm</name>
    <name type="synonym">Heterodera pallida</name>
    <dbReference type="NCBI Taxonomy" id="36090"/>
    <lineage>
        <taxon>Eukaryota</taxon>
        <taxon>Metazoa</taxon>
        <taxon>Ecdysozoa</taxon>
        <taxon>Nematoda</taxon>
        <taxon>Chromadorea</taxon>
        <taxon>Rhabditida</taxon>
        <taxon>Tylenchina</taxon>
        <taxon>Tylenchomorpha</taxon>
        <taxon>Tylenchoidea</taxon>
        <taxon>Heteroderidae</taxon>
        <taxon>Heteroderinae</taxon>
        <taxon>Globodera</taxon>
    </lineage>
</organism>
<dbReference type="InterPro" id="IPR000008">
    <property type="entry name" value="C2_dom"/>
</dbReference>
<dbReference type="GO" id="GO:0048791">
    <property type="term" value="P:calcium ion-regulated exocytosis of neurotransmitter"/>
    <property type="evidence" value="ECO:0007669"/>
    <property type="project" value="TreeGrafter"/>
</dbReference>
<dbReference type="GO" id="GO:0006906">
    <property type="term" value="P:vesicle fusion"/>
    <property type="evidence" value="ECO:0007669"/>
    <property type="project" value="TreeGrafter"/>
</dbReference>
<accession>A0A183CMW2</accession>
<dbReference type="GO" id="GO:0005544">
    <property type="term" value="F:calcium-dependent phospholipid binding"/>
    <property type="evidence" value="ECO:0007669"/>
    <property type="project" value="TreeGrafter"/>
</dbReference>
<reference evidence="2" key="2">
    <citation type="submission" date="2014-05" db="EMBL/GenBank/DDBJ databases">
        <title>The genome and life-stage specific transcriptomes of Globodera pallida elucidate key aspects of plant parasitism by a cyst nematode.</title>
        <authorList>
            <person name="Cotton J.A."/>
            <person name="Lilley C.J."/>
            <person name="Jones L.M."/>
            <person name="Kikuchi T."/>
            <person name="Reid A.J."/>
            <person name="Thorpe P."/>
            <person name="Tsai I.J."/>
            <person name="Beasley H."/>
            <person name="Blok V."/>
            <person name="Cock P.J.A."/>
            <person name="Van den Akker S.E."/>
            <person name="Holroyd N."/>
            <person name="Hunt M."/>
            <person name="Mantelin S."/>
            <person name="Naghra H."/>
            <person name="Pain A."/>
            <person name="Palomares-Rius J.E."/>
            <person name="Zarowiecki M."/>
            <person name="Berriman M."/>
            <person name="Jones J.T."/>
            <person name="Urwin P.E."/>
        </authorList>
    </citation>
    <scope>NUCLEOTIDE SEQUENCE [LARGE SCALE GENOMIC DNA]</scope>
    <source>
        <strain evidence="2">Lindley</strain>
    </source>
</reference>
<reference evidence="3" key="3">
    <citation type="submission" date="2016-06" db="UniProtKB">
        <authorList>
            <consortium name="WormBaseParasite"/>
        </authorList>
    </citation>
    <scope>IDENTIFICATION</scope>
</reference>
<dbReference type="SUPFAM" id="SSF49562">
    <property type="entry name" value="C2 domain (Calcium/lipid-binding domain, CaLB)"/>
    <property type="match status" value="1"/>
</dbReference>
<dbReference type="PANTHER" id="PTHR10024">
    <property type="entry name" value="SYNAPTOTAGMIN"/>
    <property type="match status" value="1"/>
</dbReference>
<keyword evidence="2" id="KW-1185">Reference proteome</keyword>
<evidence type="ECO:0000313" key="2">
    <source>
        <dbReference type="Proteomes" id="UP000050741"/>
    </source>
</evidence>
<dbReference type="GO" id="GO:0005509">
    <property type="term" value="F:calcium ion binding"/>
    <property type="evidence" value="ECO:0007669"/>
    <property type="project" value="TreeGrafter"/>
</dbReference>
<evidence type="ECO:0000259" key="1">
    <source>
        <dbReference type="PROSITE" id="PS50004"/>
    </source>
</evidence>
<dbReference type="GO" id="GO:0030276">
    <property type="term" value="F:clathrin binding"/>
    <property type="evidence" value="ECO:0007669"/>
    <property type="project" value="TreeGrafter"/>
</dbReference>
<dbReference type="Pfam" id="PF00168">
    <property type="entry name" value="C2"/>
    <property type="match status" value="1"/>
</dbReference>
<dbReference type="SMART" id="SM00239">
    <property type="entry name" value="C2"/>
    <property type="match status" value="1"/>
</dbReference>
<dbReference type="AlphaFoldDB" id="A0A183CMW2"/>
<proteinExistence type="predicted"/>
<protein>
    <submittedName>
        <fullName evidence="3">C2 domain-containing protein</fullName>
    </submittedName>
</protein>
<dbReference type="GO" id="GO:0001786">
    <property type="term" value="F:phosphatidylserine binding"/>
    <property type="evidence" value="ECO:0007669"/>
    <property type="project" value="TreeGrafter"/>
</dbReference>
<dbReference type="InterPro" id="IPR035892">
    <property type="entry name" value="C2_domain_sf"/>
</dbReference>
<reference evidence="2" key="1">
    <citation type="submission" date="2013-12" db="EMBL/GenBank/DDBJ databases">
        <authorList>
            <person name="Aslett M."/>
        </authorList>
    </citation>
    <scope>NUCLEOTIDE SEQUENCE [LARGE SCALE GENOMIC DNA]</scope>
    <source>
        <strain evidence="2">Lindley</strain>
    </source>
</reference>
<dbReference type="PROSITE" id="PS50004">
    <property type="entry name" value="C2"/>
    <property type="match status" value="1"/>
</dbReference>
<dbReference type="GO" id="GO:0005886">
    <property type="term" value="C:plasma membrane"/>
    <property type="evidence" value="ECO:0007669"/>
    <property type="project" value="TreeGrafter"/>
</dbReference>
<sequence length="291" mass="31891">MEHLATCHLMNGFLHVPHAGNRRGHHASAPSCQHVKRALSLADRRGLISPARGNARGLISAPAALSHVGAGSARTSASKADDEWEGVARRMHHAGHSFGHMQNWAMLMPMVEANRVLHLPSLEFGAGRRYLAGSRRRGRSAAASARASDASSYWRREQLGQLLVCLQYSQQRLFVDVLRASGLPDASAAPSILVWLLRADLGALEKRKTANVSPKGGTSPVFNERFVFAAQPDELDNMAVVIMLMDSFDELGHCILGELSGADESGARHWREAIDRPRHTVAEWHRLSAEW</sequence>
<dbReference type="Proteomes" id="UP000050741">
    <property type="component" value="Unassembled WGS sequence"/>
</dbReference>
<dbReference type="WBParaSite" id="GPLIN_001421900">
    <property type="protein sequence ID" value="GPLIN_001421900"/>
    <property type="gene ID" value="GPLIN_001421900"/>
</dbReference>
<dbReference type="Gene3D" id="2.60.40.150">
    <property type="entry name" value="C2 domain"/>
    <property type="match status" value="1"/>
</dbReference>
<dbReference type="GO" id="GO:0098793">
    <property type="term" value="C:presynapse"/>
    <property type="evidence" value="ECO:0007669"/>
    <property type="project" value="GOC"/>
</dbReference>
<feature type="domain" description="C2" evidence="1">
    <location>
        <begin position="158"/>
        <end position="285"/>
    </location>
</feature>
<dbReference type="CDD" id="cd00276">
    <property type="entry name" value="C2B_Synaptotagmin"/>
    <property type="match status" value="1"/>
</dbReference>
<dbReference type="PANTHER" id="PTHR10024:SF344">
    <property type="entry name" value="SYNAPTOTAGMIN-7"/>
    <property type="match status" value="1"/>
</dbReference>
<dbReference type="GO" id="GO:0070382">
    <property type="term" value="C:exocytic vesicle"/>
    <property type="evidence" value="ECO:0007669"/>
    <property type="project" value="TreeGrafter"/>
</dbReference>